<dbReference type="EMBL" id="PDET01000002">
    <property type="protein sequence ID" value="PRD16949.1"/>
    <property type="molecule type" value="Genomic_DNA"/>
</dbReference>
<organism evidence="1 2">
    <name type="scientific">Pantoea coffeiphila</name>
    <dbReference type="NCBI Taxonomy" id="1465635"/>
    <lineage>
        <taxon>Bacteria</taxon>
        <taxon>Pseudomonadati</taxon>
        <taxon>Pseudomonadota</taxon>
        <taxon>Gammaproteobacteria</taxon>
        <taxon>Enterobacterales</taxon>
        <taxon>Erwiniaceae</taxon>
        <taxon>Pantoea</taxon>
    </lineage>
</organism>
<sequence length="587" mass="68638">MKTIIKFDRLFVVSESHNLYFDQKFSNKINIISGCNTSGKSTLIQSILFTFGINDVKDGLREIIRYNPTFRLDFSITKGGLDKKYIIVRELGSIYLKDDGGNVFSFHGIDSDVRVEHVKLKEMLSQLFDFKMLLEQKGELKKASIECMFLPYYISQSVGWVYLRESFSNLGFYKDFKDTYLDYYLGIENSFDKEYFYKLTKERAQLQSKISSLNKYSAEPQFIISKLLDEEFGEEAQKYIDDYINLVASLDEERDIYTSLCNKLSLTKNHVKILRRTKRNIKNQNYNNIDRCPACTQILPYSLEGLYGYYQNINDTDKLSEQINNKIQNIQSDINGSLAKIKKLEIDISLKYSYLLEKKSQNVSVNTWIDNKANIRLLSNIHEEIEEYTKRSDEIKGLIDGVGEEQSLFVERFNKEKDFKEIFKKYLDDMQLFNVTEPRYTELYKINSFPFQGVELHKTVMSYHFALNSIIRKTDNIHRLPFMLDAILKEDIDDRNFDLILSFVGKNLPTDTQSFISMSEYSEDNLLKDGKEINASLRAKVKDIKNRYFPDGTNLFFIGDGMHERAFLSKPLDLNLDIFVDTCRLTK</sequence>
<proteinExistence type="predicted"/>
<comment type="caution">
    <text evidence="1">The sequence shown here is derived from an EMBL/GenBank/DDBJ whole genome shotgun (WGS) entry which is preliminary data.</text>
</comment>
<dbReference type="RefSeq" id="WP_105591532.1">
    <property type="nucleotide sequence ID" value="NZ_PDET01000002.1"/>
</dbReference>
<protein>
    <recommendedName>
        <fullName evidence="3">Rad50/SbcC-type AAA domain-containing protein</fullName>
    </recommendedName>
</protein>
<dbReference type="Proteomes" id="UP000239181">
    <property type="component" value="Unassembled WGS sequence"/>
</dbReference>
<reference evidence="1 2" key="1">
    <citation type="submission" date="2017-10" db="EMBL/GenBank/DDBJ databases">
        <title>Draft genome of two endophytic bacteria isolated from 'guarana' Paullinia cupana (Mart.) Ducke.</title>
        <authorList>
            <person name="Siqueira K.A."/>
            <person name="Liotti R.G."/>
            <person name="Mendes T.A."/>
            <person name="Soares M.A."/>
        </authorList>
    </citation>
    <scope>NUCLEOTIDE SEQUENCE [LARGE SCALE GENOMIC DNA]</scope>
    <source>
        <strain evidence="1 2">342</strain>
    </source>
</reference>
<accession>A0A2S9IGQ4</accession>
<name>A0A2S9IGQ4_9GAMM</name>
<dbReference type="OrthoDB" id="8107482at2"/>
<gene>
    <name evidence="1" type="ORF">CQW29_04610</name>
</gene>
<dbReference type="AlphaFoldDB" id="A0A2S9IGQ4"/>
<dbReference type="InterPro" id="IPR027417">
    <property type="entry name" value="P-loop_NTPase"/>
</dbReference>
<evidence type="ECO:0000313" key="1">
    <source>
        <dbReference type="EMBL" id="PRD16949.1"/>
    </source>
</evidence>
<evidence type="ECO:0000313" key="2">
    <source>
        <dbReference type="Proteomes" id="UP000239181"/>
    </source>
</evidence>
<dbReference type="Gene3D" id="3.40.50.300">
    <property type="entry name" value="P-loop containing nucleotide triphosphate hydrolases"/>
    <property type="match status" value="1"/>
</dbReference>
<evidence type="ECO:0008006" key="3">
    <source>
        <dbReference type="Google" id="ProtNLM"/>
    </source>
</evidence>
<keyword evidence="2" id="KW-1185">Reference proteome</keyword>